<accession>A0A9W2W7E0</accession>
<feature type="compositionally biased region" description="Basic and acidic residues" evidence="1">
    <location>
        <begin position="47"/>
        <end position="60"/>
    </location>
</feature>
<organism evidence="2 3">
    <name type="scientific">Physeter macrocephalus</name>
    <name type="common">Sperm whale</name>
    <name type="synonym">Physeter catodon</name>
    <dbReference type="NCBI Taxonomy" id="9755"/>
    <lineage>
        <taxon>Eukaryota</taxon>
        <taxon>Metazoa</taxon>
        <taxon>Chordata</taxon>
        <taxon>Craniata</taxon>
        <taxon>Vertebrata</taxon>
        <taxon>Euteleostomi</taxon>
        <taxon>Mammalia</taxon>
        <taxon>Eutheria</taxon>
        <taxon>Laurasiatheria</taxon>
        <taxon>Artiodactyla</taxon>
        <taxon>Whippomorpha</taxon>
        <taxon>Cetacea</taxon>
        <taxon>Odontoceti</taxon>
        <taxon>Physeteridae</taxon>
        <taxon>Physeter</taxon>
    </lineage>
</organism>
<keyword evidence="2" id="KW-1185">Reference proteome</keyword>
<reference evidence="3" key="1">
    <citation type="submission" date="2025-08" db="UniProtKB">
        <authorList>
            <consortium name="RefSeq"/>
        </authorList>
    </citation>
    <scope>IDENTIFICATION</scope>
    <source>
        <tissue evidence="3">Muscle</tissue>
    </source>
</reference>
<dbReference type="RefSeq" id="XP_054935073.1">
    <property type="nucleotide sequence ID" value="XM_055079098.1"/>
</dbReference>
<feature type="compositionally biased region" description="Polar residues" evidence="1">
    <location>
        <begin position="67"/>
        <end position="84"/>
    </location>
</feature>
<protein>
    <submittedName>
        <fullName evidence="3">Uncharacterized protein isoform X4</fullName>
    </submittedName>
</protein>
<sequence>MPAPPPPPERSMFATRAKKVKMATKSCPECDQQEVLIRTVELTNYHQPEEFGEGQKERGDSNPYVLPTSQNPSHWNPSWLNNAHATRKHPESE</sequence>
<dbReference type="Proteomes" id="UP000248484">
    <property type="component" value="Chromosome 17"/>
</dbReference>
<evidence type="ECO:0000313" key="2">
    <source>
        <dbReference type="Proteomes" id="UP000248484"/>
    </source>
</evidence>
<evidence type="ECO:0000313" key="3">
    <source>
        <dbReference type="RefSeq" id="XP_054935073.1"/>
    </source>
</evidence>
<proteinExistence type="predicted"/>
<feature type="region of interest" description="Disordered" evidence="1">
    <location>
        <begin position="45"/>
        <end position="93"/>
    </location>
</feature>
<name>A0A9W2W7E0_PHYMC</name>
<gene>
    <name evidence="3" type="primary">LOC112065221</name>
</gene>
<dbReference type="AlphaFoldDB" id="A0A9W2W7E0"/>
<evidence type="ECO:0000256" key="1">
    <source>
        <dbReference type="SAM" id="MobiDB-lite"/>
    </source>
</evidence>
<dbReference type="GeneID" id="112065221"/>